<dbReference type="PANTHER" id="PTHR43711">
    <property type="entry name" value="TWO-COMPONENT HISTIDINE KINASE"/>
    <property type="match status" value="1"/>
</dbReference>
<comment type="caution">
    <text evidence="12">The sequence shown here is derived from an EMBL/GenBank/DDBJ whole genome shotgun (WGS) entry which is preliminary data.</text>
</comment>
<dbReference type="EMBL" id="QRDZ01000014">
    <property type="protein sequence ID" value="RED75670.1"/>
    <property type="molecule type" value="Genomic_DNA"/>
</dbReference>
<proteinExistence type="predicted"/>
<accession>A0A3D9JNX1</accession>
<dbReference type="InterPro" id="IPR036890">
    <property type="entry name" value="HATPase_C_sf"/>
</dbReference>
<feature type="coiled-coil region" evidence="9">
    <location>
        <begin position="432"/>
        <end position="466"/>
    </location>
</feature>
<dbReference type="OrthoDB" id="9809348at2"/>
<dbReference type="SUPFAM" id="SSF49785">
    <property type="entry name" value="Galactose-binding domain-like"/>
    <property type="match status" value="1"/>
</dbReference>
<dbReference type="SMART" id="SM00387">
    <property type="entry name" value="HATPase_c"/>
    <property type="match status" value="1"/>
</dbReference>
<evidence type="ECO:0000256" key="4">
    <source>
        <dbReference type="ARBA" id="ARBA00022679"/>
    </source>
</evidence>
<dbReference type="CDD" id="cd00075">
    <property type="entry name" value="HATPase"/>
    <property type="match status" value="1"/>
</dbReference>
<keyword evidence="6 12" id="KW-0418">Kinase</keyword>
<evidence type="ECO:0000256" key="10">
    <source>
        <dbReference type="SAM" id="Phobius"/>
    </source>
</evidence>
<dbReference type="GO" id="GO:0005524">
    <property type="term" value="F:ATP binding"/>
    <property type="evidence" value="ECO:0007669"/>
    <property type="project" value="UniProtKB-KW"/>
</dbReference>
<keyword evidence="9" id="KW-0175">Coiled coil</keyword>
<dbReference type="Gene3D" id="1.10.287.130">
    <property type="match status" value="1"/>
</dbReference>
<dbReference type="SMART" id="SM00388">
    <property type="entry name" value="HisKA"/>
    <property type="match status" value="1"/>
</dbReference>
<dbReference type="PROSITE" id="PS50109">
    <property type="entry name" value="HIS_KIN"/>
    <property type="match status" value="1"/>
</dbReference>
<keyword evidence="10" id="KW-1133">Transmembrane helix</keyword>
<dbReference type="GO" id="GO:0000155">
    <property type="term" value="F:phosphorelay sensor kinase activity"/>
    <property type="evidence" value="ECO:0007669"/>
    <property type="project" value="InterPro"/>
</dbReference>
<evidence type="ECO:0000256" key="8">
    <source>
        <dbReference type="ARBA" id="ARBA00023012"/>
    </source>
</evidence>
<dbReference type="EC" id="2.7.13.3" evidence="2"/>
<evidence type="ECO:0000313" key="12">
    <source>
        <dbReference type="EMBL" id="RED75670.1"/>
    </source>
</evidence>
<keyword evidence="8" id="KW-0902">Two-component regulatory system</keyword>
<keyword evidence="7" id="KW-0067">ATP-binding</keyword>
<organism evidence="12 13">
    <name type="scientific">Cohnella phaseoli</name>
    <dbReference type="NCBI Taxonomy" id="456490"/>
    <lineage>
        <taxon>Bacteria</taxon>
        <taxon>Bacillati</taxon>
        <taxon>Bacillota</taxon>
        <taxon>Bacilli</taxon>
        <taxon>Bacillales</taxon>
        <taxon>Paenibacillaceae</taxon>
        <taxon>Cohnella</taxon>
    </lineage>
</organism>
<protein>
    <recommendedName>
        <fullName evidence="2">histidine kinase</fullName>
        <ecNumber evidence="2">2.7.13.3</ecNumber>
    </recommendedName>
</protein>
<dbReference type="RefSeq" id="WP_116061990.1">
    <property type="nucleotide sequence ID" value="NZ_QRDZ01000014.1"/>
</dbReference>
<evidence type="ECO:0000256" key="6">
    <source>
        <dbReference type="ARBA" id="ARBA00022777"/>
    </source>
</evidence>
<feature type="transmembrane region" description="Helical" evidence="10">
    <location>
        <begin position="307"/>
        <end position="327"/>
    </location>
</feature>
<dbReference type="PANTHER" id="PTHR43711:SF1">
    <property type="entry name" value="HISTIDINE KINASE 1"/>
    <property type="match status" value="1"/>
</dbReference>
<evidence type="ECO:0000313" key="13">
    <source>
        <dbReference type="Proteomes" id="UP000256977"/>
    </source>
</evidence>
<evidence type="ECO:0000259" key="11">
    <source>
        <dbReference type="PROSITE" id="PS50109"/>
    </source>
</evidence>
<gene>
    <name evidence="12" type="ORF">DFP98_11425</name>
</gene>
<dbReference type="InterPro" id="IPR036097">
    <property type="entry name" value="HisK_dim/P_sf"/>
</dbReference>
<dbReference type="InterPro" id="IPR008979">
    <property type="entry name" value="Galactose-bd-like_sf"/>
</dbReference>
<dbReference type="Gene3D" id="3.30.565.10">
    <property type="entry name" value="Histidine kinase-like ATPase, C-terminal domain"/>
    <property type="match status" value="1"/>
</dbReference>
<dbReference type="SUPFAM" id="SSF47384">
    <property type="entry name" value="Homodimeric domain of signal transducing histidine kinase"/>
    <property type="match status" value="1"/>
</dbReference>
<feature type="transmembrane region" description="Helical" evidence="10">
    <location>
        <begin position="242"/>
        <end position="267"/>
    </location>
</feature>
<feature type="transmembrane region" description="Helical" evidence="10">
    <location>
        <begin position="333"/>
        <end position="354"/>
    </location>
</feature>
<keyword evidence="10" id="KW-0812">Transmembrane</keyword>
<evidence type="ECO:0000256" key="9">
    <source>
        <dbReference type="SAM" id="Coils"/>
    </source>
</evidence>
<keyword evidence="3" id="KW-0597">Phosphoprotein</keyword>
<dbReference type="CDD" id="cd00082">
    <property type="entry name" value="HisKA"/>
    <property type="match status" value="1"/>
</dbReference>
<feature type="domain" description="Histidine kinase" evidence="11">
    <location>
        <begin position="473"/>
        <end position="701"/>
    </location>
</feature>
<dbReference type="Pfam" id="PF07695">
    <property type="entry name" value="7TMR-DISM_7TM"/>
    <property type="match status" value="1"/>
</dbReference>
<evidence type="ECO:0000256" key="2">
    <source>
        <dbReference type="ARBA" id="ARBA00012438"/>
    </source>
</evidence>
<name>A0A3D9JNX1_9BACL</name>
<dbReference type="InterPro" id="IPR003594">
    <property type="entry name" value="HATPase_dom"/>
</dbReference>
<feature type="transmembrane region" description="Helical" evidence="10">
    <location>
        <begin position="391"/>
        <end position="410"/>
    </location>
</feature>
<feature type="transmembrane region" description="Helical" evidence="10">
    <location>
        <begin position="212"/>
        <end position="235"/>
    </location>
</feature>
<dbReference type="InterPro" id="IPR011623">
    <property type="entry name" value="7TMR_DISM_rcpt_extracell_dom1"/>
</dbReference>
<keyword evidence="5" id="KW-0547">Nucleotide-binding</keyword>
<evidence type="ECO:0000256" key="1">
    <source>
        <dbReference type="ARBA" id="ARBA00000085"/>
    </source>
</evidence>
<feature type="transmembrane region" description="Helical" evidence="10">
    <location>
        <begin position="279"/>
        <end position="295"/>
    </location>
</feature>
<dbReference type="InterPro" id="IPR005467">
    <property type="entry name" value="His_kinase_dom"/>
</dbReference>
<keyword evidence="4" id="KW-0808">Transferase</keyword>
<reference evidence="12 13" key="1">
    <citation type="submission" date="2018-07" db="EMBL/GenBank/DDBJ databases">
        <title>Genomic Encyclopedia of Type Strains, Phase III (KMG-III): the genomes of soil and plant-associated and newly described type strains.</title>
        <authorList>
            <person name="Whitman W."/>
        </authorList>
    </citation>
    <scope>NUCLEOTIDE SEQUENCE [LARGE SCALE GENOMIC DNA]</scope>
    <source>
        <strain evidence="12 13">CECT 7287</strain>
    </source>
</reference>
<dbReference type="Pfam" id="PF02518">
    <property type="entry name" value="HATPase_c"/>
    <property type="match status" value="1"/>
</dbReference>
<evidence type="ECO:0000256" key="3">
    <source>
        <dbReference type="ARBA" id="ARBA00022553"/>
    </source>
</evidence>
<sequence>MIHRNKGMNATVVWLLAALSILWGAVPSSYASSSDDAAEAGVLDLRGWNPGADRPVALTGPWEFYWNRLLEPNRMDRSLTDVPLSVEIPAQWQSYTLDNEPLPNEGYATYRLTFTLSENSAVYPLGLYVRNVATAYRLWINGVPAMGNGKVGADAKSMVPRNYPKASYFQPRPGVNEMVIQVSNFVQRTGGIWEGIELGDAEKIASLHRNDVMTWALIAGGLLLMAVYSVFLYLFRSREPAVIWFGLICLAVCVRSALLGPSFAYVLFPGLSWEWGVKLEYLSEIVTLVCMAVFVRKQYPREAVRFAVPVFGAALGGFGAFVLATPAKVYTQYLVPYILALLLPVYLCVLYSYIRAALRRRTGARVNATGFAVFFASVIHEILYYTGFVSFGGLVSYGMLFFLLTQLLNLSSMFGKALNRSEALSRELAKVIEAQEETIVSRTASLQELNRKLEQGNRDLTRLEQVRSTLLADAHHDLTTPLTSIKGFSKAIMTSVISEEAPQYARRIYERSLFLEKLIDNVFELSQLKTEELQFQFQELPLPPFLRQLTQKYESEALSANVSLRWENTEPALLPSGEICAIVDPYRFERVFANLVGNAIKFTPGEGLVRVWIEFRPSENPQEEDRVVIHITDTGVGIPESELPLIFERHYRSPSGHSDKAGSGLGLAICREIVARHRGELGASSVPGQGSDFRIVLPALISQSEANQEHPPQGESL</sequence>
<dbReference type="Pfam" id="PF00512">
    <property type="entry name" value="HisKA"/>
    <property type="match status" value="1"/>
</dbReference>
<dbReference type="Proteomes" id="UP000256977">
    <property type="component" value="Unassembled WGS sequence"/>
</dbReference>
<dbReference type="InterPro" id="IPR050736">
    <property type="entry name" value="Sensor_HK_Regulatory"/>
</dbReference>
<dbReference type="AlphaFoldDB" id="A0A3D9JNX1"/>
<dbReference type="InterPro" id="IPR004358">
    <property type="entry name" value="Sig_transdc_His_kin-like_C"/>
</dbReference>
<dbReference type="Gene3D" id="2.60.120.260">
    <property type="entry name" value="Galactose-binding domain-like"/>
    <property type="match status" value="1"/>
</dbReference>
<evidence type="ECO:0000256" key="7">
    <source>
        <dbReference type="ARBA" id="ARBA00022840"/>
    </source>
</evidence>
<comment type="catalytic activity">
    <reaction evidence="1">
        <text>ATP + protein L-histidine = ADP + protein N-phospho-L-histidine.</text>
        <dbReference type="EC" id="2.7.13.3"/>
    </reaction>
</comment>
<evidence type="ECO:0000256" key="5">
    <source>
        <dbReference type="ARBA" id="ARBA00022741"/>
    </source>
</evidence>
<dbReference type="InterPro" id="IPR003661">
    <property type="entry name" value="HisK_dim/P_dom"/>
</dbReference>
<dbReference type="PRINTS" id="PR00344">
    <property type="entry name" value="BCTRLSENSOR"/>
</dbReference>
<keyword evidence="10" id="KW-0472">Membrane</keyword>
<keyword evidence="13" id="KW-1185">Reference proteome</keyword>
<dbReference type="SUPFAM" id="SSF55874">
    <property type="entry name" value="ATPase domain of HSP90 chaperone/DNA topoisomerase II/histidine kinase"/>
    <property type="match status" value="1"/>
</dbReference>